<protein>
    <submittedName>
        <fullName evidence="2">NERD domain-containing protein</fullName>
    </submittedName>
</protein>
<dbReference type="InterPro" id="IPR011528">
    <property type="entry name" value="NERD"/>
</dbReference>
<organism evidence="2 3">
    <name type="scientific">Ureibacillus endophyticus</name>
    <dbReference type="NCBI Taxonomy" id="1978490"/>
    <lineage>
        <taxon>Bacteria</taxon>
        <taxon>Bacillati</taxon>
        <taxon>Bacillota</taxon>
        <taxon>Bacilli</taxon>
        <taxon>Bacillales</taxon>
        <taxon>Caryophanaceae</taxon>
        <taxon>Ureibacillus</taxon>
    </lineage>
</organism>
<reference evidence="2 3" key="1">
    <citation type="journal article" date="2016" name="Antonie Van Leeuwenhoek">
        <title>Lysinibacillus endophyticus sp. nov., an indole-3-acetic acid producing endophytic bacterium isolated from corn root (Zea mays cv. Xinken-5).</title>
        <authorList>
            <person name="Yu J."/>
            <person name="Guan X."/>
            <person name="Liu C."/>
            <person name="Xiang W."/>
            <person name="Yu Z."/>
            <person name="Liu X."/>
            <person name="Wang G."/>
        </authorList>
    </citation>
    <scope>NUCLEOTIDE SEQUENCE [LARGE SCALE GENOMIC DNA]</scope>
    <source>
        <strain evidence="2 3">DSM 100506</strain>
    </source>
</reference>
<accession>A0A494Z176</accession>
<evidence type="ECO:0000313" key="2">
    <source>
        <dbReference type="EMBL" id="RKQ16193.1"/>
    </source>
</evidence>
<gene>
    <name evidence="2" type="ORF">D8M03_10625</name>
</gene>
<dbReference type="EMBL" id="RBZN01000024">
    <property type="protein sequence ID" value="RKQ16193.1"/>
    <property type="molecule type" value="Genomic_DNA"/>
</dbReference>
<comment type="caution">
    <text evidence="2">The sequence shown here is derived from an EMBL/GenBank/DDBJ whole genome shotgun (WGS) entry which is preliminary data.</text>
</comment>
<feature type="domain" description="NERD" evidence="1">
    <location>
        <begin position="41"/>
        <end position="160"/>
    </location>
</feature>
<evidence type="ECO:0000313" key="3">
    <source>
        <dbReference type="Proteomes" id="UP000272238"/>
    </source>
</evidence>
<dbReference type="Proteomes" id="UP000272238">
    <property type="component" value="Unassembled WGS sequence"/>
</dbReference>
<name>A0A494Z176_9BACL</name>
<dbReference type="PROSITE" id="PS50965">
    <property type="entry name" value="NERD"/>
    <property type="match status" value="1"/>
</dbReference>
<dbReference type="Pfam" id="PF08378">
    <property type="entry name" value="NERD"/>
    <property type="match status" value="1"/>
</dbReference>
<proteinExistence type="predicted"/>
<sequence>MISIERKYPKKLLILESILRRLPQDNPEYEKYLRQYKIAKHGYEGELRVDREWKDIQLELKHFLLHSYQTINEHGTIHQIDTIFLSCQFVLLLEIKNISGTLVFDEDKYQFLRTQVDNTIESFYNPIDQIERHAILIKTIMNKMDLYIPIEIAIVIANSATIIGVKPRDTLIFHVSGLRSKVNKLILKHPKPRITLEQLVSFKETLLEMYCDVELLPKFEKSNLVKGAICSNCNSSVPMKYTRGVFCCNRCNFTSRNAIFESLHDYRLLFDEWITNNRVRQFFGIESIYSANKLLKRANLVSYGNNRGRKYLIPNDILEKSK</sequence>
<evidence type="ECO:0000259" key="1">
    <source>
        <dbReference type="PROSITE" id="PS50965"/>
    </source>
</evidence>
<dbReference type="RefSeq" id="WP_121214753.1">
    <property type="nucleotide sequence ID" value="NZ_JBBYAI010000001.1"/>
</dbReference>
<dbReference type="OrthoDB" id="569879at2"/>
<keyword evidence="3" id="KW-1185">Reference proteome</keyword>
<dbReference type="AlphaFoldDB" id="A0A494Z176"/>